<comment type="caution">
    <text evidence="2">The sequence shown here is derived from an EMBL/GenBank/DDBJ whole genome shotgun (WGS) entry which is preliminary data.</text>
</comment>
<protein>
    <submittedName>
        <fullName evidence="2">Putative Rmd1/YagE family protein</fullName>
    </submittedName>
</protein>
<reference evidence="2 3" key="1">
    <citation type="submission" date="2018-07" db="EMBL/GenBank/DDBJ databases">
        <title>Genomic Encyclopedia of Type Strains, Phase IV (KMG-IV): sequencing the most valuable type-strain genomes for metagenomic binning, comparative biology and taxonomic classification.</title>
        <authorList>
            <person name="Goeker M."/>
        </authorList>
    </citation>
    <scope>NUCLEOTIDE SEQUENCE [LARGE SCALE GENOMIC DNA]</scope>
    <source>
        <strain evidence="2 3">DSM 4134</strain>
    </source>
</reference>
<dbReference type="InterPro" id="IPR051624">
    <property type="entry name" value="RMD1/Sad1-interacting"/>
</dbReference>
<accession>A0A3D9L2I3</accession>
<dbReference type="PANTHER" id="PTHR16255">
    <property type="entry name" value="REQUIRED FOR MEIOTIC NUCLEAR DIVISION PROTEIN 1 HOMOLOG"/>
    <property type="match status" value="1"/>
</dbReference>
<dbReference type="OrthoDB" id="942290at2"/>
<sequence>MEALHLAFKAHHIADKLDVAKYKQTYPDCLIATGTRELYYQFEMNRYAYIVSYGAVVLAGFDDEEEFLKKLKPFATELHQHPSKDDLEVIYASEDQSLSLSFDTLSLGRLDVPTNKLVMMHLAQTVALAHYNTQSQALLSELKTYTLYMQKYGKVKLGHKKALQFIGKSLTAKNNIAENLYILDSPKVAWEDEYLDKLHATLAHHFELVPRYREIDNTLKIIEDNLAIYISYNHHRESSRLEWIIIILIVIEVIDTFWSKL</sequence>
<dbReference type="EMBL" id="QREG01000011">
    <property type="protein sequence ID" value="RED97907.1"/>
    <property type="molecule type" value="Genomic_DNA"/>
</dbReference>
<evidence type="ECO:0000313" key="3">
    <source>
        <dbReference type="Proteomes" id="UP000256779"/>
    </source>
</evidence>
<keyword evidence="3" id="KW-1185">Reference proteome</keyword>
<proteinExistence type="predicted"/>
<evidence type="ECO:0000313" key="2">
    <source>
        <dbReference type="EMBL" id="RED97907.1"/>
    </source>
</evidence>
<dbReference type="RefSeq" id="WP_115868435.1">
    <property type="nucleotide sequence ID" value="NZ_QREG01000011.1"/>
</dbReference>
<dbReference type="Proteomes" id="UP000256779">
    <property type="component" value="Unassembled WGS sequence"/>
</dbReference>
<dbReference type="AlphaFoldDB" id="A0A3D9L2I3"/>
<name>A0A3D9L2I3_MARFU</name>
<dbReference type="Pfam" id="PF02582">
    <property type="entry name" value="DUF155"/>
    <property type="match status" value="1"/>
</dbReference>
<dbReference type="InterPro" id="IPR003734">
    <property type="entry name" value="DUF155"/>
</dbReference>
<organism evidence="2 3">
    <name type="scientific">Marinoscillum furvescens DSM 4134</name>
    <dbReference type="NCBI Taxonomy" id="1122208"/>
    <lineage>
        <taxon>Bacteria</taxon>
        <taxon>Pseudomonadati</taxon>
        <taxon>Bacteroidota</taxon>
        <taxon>Cytophagia</taxon>
        <taxon>Cytophagales</taxon>
        <taxon>Reichenbachiellaceae</taxon>
        <taxon>Marinoscillum</taxon>
    </lineage>
</organism>
<evidence type="ECO:0000259" key="1">
    <source>
        <dbReference type="Pfam" id="PF02582"/>
    </source>
</evidence>
<feature type="domain" description="DUF155" evidence="1">
    <location>
        <begin position="49"/>
        <end position="214"/>
    </location>
</feature>
<gene>
    <name evidence="2" type="ORF">C7460_11148</name>
</gene>
<dbReference type="PANTHER" id="PTHR16255:SF6">
    <property type="entry name" value="PROTEIN RETARDED ROOT GROWTH-LIKE"/>
    <property type="match status" value="1"/>
</dbReference>